<reference evidence="2 3" key="1">
    <citation type="submission" date="2013-07" db="EMBL/GenBank/DDBJ databases">
        <title>The Genome Sequence of Kwoniella mangroviensis CBS10435.</title>
        <authorList>
            <consortium name="The Broad Institute Genome Sequencing Platform"/>
            <person name="Cuomo C."/>
            <person name="Litvintseva A."/>
            <person name="Chen Y."/>
            <person name="Heitman J."/>
            <person name="Sun S."/>
            <person name="Springer D."/>
            <person name="Dromer F."/>
            <person name="Young S.K."/>
            <person name="Zeng Q."/>
            <person name="Gargeya S."/>
            <person name="Fitzgerald M."/>
            <person name="Abouelleil A."/>
            <person name="Alvarado L."/>
            <person name="Berlin A.M."/>
            <person name="Chapman S.B."/>
            <person name="Dewar J."/>
            <person name="Goldberg J."/>
            <person name="Griggs A."/>
            <person name="Gujja S."/>
            <person name="Hansen M."/>
            <person name="Howarth C."/>
            <person name="Imamovic A."/>
            <person name="Larimer J."/>
            <person name="McCowan C."/>
            <person name="Murphy C."/>
            <person name="Pearson M."/>
            <person name="Priest M."/>
            <person name="Roberts A."/>
            <person name="Saif S."/>
            <person name="Shea T."/>
            <person name="Sykes S."/>
            <person name="Wortman J."/>
            <person name="Nusbaum C."/>
            <person name="Birren B."/>
        </authorList>
    </citation>
    <scope>NUCLEOTIDE SEQUENCE [LARGE SCALE GENOMIC DNA]</scope>
    <source>
        <strain evidence="2 3">CBS 10435</strain>
    </source>
</reference>
<evidence type="ECO:0000256" key="1">
    <source>
        <dbReference type="SAM" id="MobiDB-lite"/>
    </source>
</evidence>
<gene>
    <name evidence="2" type="ORF">L486_02315</name>
</gene>
<dbReference type="AlphaFoldDB" id="A0A1B9IVU0"/>
<accession>A0A1B9IVU0</accession>
<protein>
    <submittedName>
        <fullName evidence="2">Uncharacterized protein</fullName>
    </submittedName>
</protein>
<keyword evidence="3" id="KW-1185">Reference proteome</keyword>
<organism evidence="2 3">
    <name type="scientific">Kwoniella mangroviensis CBS 10435</name>
    <dbReference type="NCBI Taxonomy" id="1331196"/>
    <lineage>
        <taxon>Eukaryota</taxon>
        <taxon>Fungi</taxon>
        <taxon>Dikarya</taxon>
        <taxon>Basidiomycota</taxon>
        <taxon>Agaricomycotina</taxon>
        <taxon>Tremellomycetes</taxon>
        <taxon>Tremellales</taxon>
        <taxon>Cryptococcaceae</taxon>
        <taxon>Kwoniella</taxon>
    </lineage>
</organism>
<dbReference type="OrthoDB" id="2565105at2759"/>
<name>A0A1B9IVU0_9TREE</name>
<evidence type="ECO:0000313" key="2">
    <source>
        <dbReference type="EMBL" id="OCF59643.1"/>
    </source>
</evidence>
<dbReference type="Proteomes" id="UP000092583">
    <property type="component" value="Unassembled WGS sequence"/>
</dbReference>
<sequence length="154" mass="17030">MPPKQSRPTSVQLEIDQLIEDNLDIEIKPTIKSNLDITEEDLLKDIKPSLIDNSTPSPARKRSKSNTNSNTTKSTPKNKTKTNTSAPSSVKFDPHGTTSAKARFAEIIIESGLKGYDRNQVEVDTGLTKNQQIEMLKKGRGSLWKALYGFASTL</sequence>
<reference evidence="3" key="2">
    <citation type="submission" date="2013-12" db="EMBL/GenBank/DDBJ databases">
        <title>Evolution of pathogenesis and genome organization in the Tremellales.</title>
        <authorList>
            <person name="Cuomo C."/>
            <person name="Litvintseva A."/>
            <person name="Heitman J."/>
            <person name="Chen Y."/>
            <person name="Sun S."/>
            <person name="Springer D."/>
            <person name="Dromer F."/>
            <person name="Young S."/>
            <person name="Zeng Q."/>
            <person name="Chapman S."/>
            <person name="Gujja S."/>
            <person name="Saif S."/>
            <person name="Birren B."/>
        </authorList>
    </citation>
    <scope>NUCLEOTIDE SEQUENCE [LARGE SCALE GENOMIC DNA]</scope>
    <source>
        <strain evidence="3">CBS 10435</strain>
    </source>
</reference>
<dbReference type="EMBL" id="KI669460">
    <property type="protein sequence ID" value="OCF59643.1"/>
    <property type="molecule type" value="Genomic_DNA"/>
</dbReference>
<feature type="compositionally biased region" description="Low complexity" evidence="1">
    <location>
        <begin position="65"/>
        <end position="89"/>
    </location>
</feature>
<proteinExistence type="predicted"/>
<feature type="region of interest" description="Disordered" evidence="1">
    <location>
        <begin position="45"/>
        <end position="97"/>
    </location>
</feature>
<evidence type="ECO:0000313" key="3">
    <source>
        <dbReference type="Proteomes" id="UP000092583"/>
    </source>
</evidence>